<evidence type="ECO:0000256" key="1">
    <source>
        <dbReference type="SAM" id="Coils"/>
    </source>
</evidence>
<name>A0A5N5T973_9CRUS</name>
<feature type="region of interest" description="Disordered" evidence="2">
    <location>
        <begin position="449"/>
        <end position="587"/>
    </location>
</feature>
<organism evidence="3 4">
    <name type="scientific">Armadillidium nasatum</name>
    <dbReference type="NCBI Taxonomy" id="96803"/>
    <lineage>
        <taxon>Eukaryota</taxon>
        <taxon>Metazoa</taxon>
        <taxon>Ecdysozoa</taxon>
        <taxon>Arthropoda</taxon>
        <taxon>Crustacea</taxon>
        <taxon>Multicrustacea</taxon>
        <taxon>Malacostraca</taxon>
        <taxon>Eumalacostraca</taxon>
        <taxon>Peracarida</taxon>
        <taxon>Isopoda</taxon>
        <taxon>Oniscidea</taxon>
        <taxon>Crinocheta</taxon>
        <taxon>Armadillidiidae</taxon>
        <taxon>Armadillidium</taxon>
    </lineage>
</organism>
<protein>
    <submittedName>
        <fullName evidence="3">Uncharacterized protein</fullName>
    </submittedName>
</protein>
<feature type="compositionally biased region" description="Low complexity" evidence="2">
    <location>
        <begin position="540"/>
        <end position="552"/>
    </location>
</feature>
<keyword evidence="4" id="KW-1185">Reference proteome</keyword>
<proteinExistence type="predicted"/>
<gene>
    <name evidence="3" type="ORF">Anas_03312</name>
</gene>
<feature type="region of interest" description="Disordered" evidence="2">
    <location>
        <begin position="50"/>
        <end position="89"/>
    </location>
</feature>
<evidence type="ECO:0000256" key="2">
    <source>
        <dbReference type="SAM" id="MobiDB-lite"/>
    </source>
</evidence>
<dbReference type="OrthoDB" id="6424548at2759"/>
<feature type="compositionally biased region" description="Low complexity" evidence="2">
    <location>
        <begin position="1"/>
        <end position="14"/>
    </location>
</feature>
<feature type="compositionally biased region" description="Low complexity" evidence="2">
    <location>
        <begin position="560"/>
        <end position="579"/>
    </location>
</feature>
<feature type="region of interest" description="Disordered" evidence="2">
    <location>
        <begin position="1"/>
        <end position="31"/>
    </location>
</feature>
<reference evidence="3 4" key="1">
    <citation type="journal article" date="2019" name="PLoS Biol.">
        <title>Sex chromosomes control vertical transmission of feminizing Wolbachia symbionts in an isopod.</title>
        <authorList>
            <person name="Becking T."/>
            <person name="Chebbi M.A."/>
            <person name="Giraud I."/>
            <person name="Moumen B."/>
            <person name="Laverre T."/>
            <person name="Caubet Y."/>
            <person name="Peccoud J."/>
            <person name="Gilbert C."/>
            <person name="Cordaux R."/>
        </authorList>
    </citation>
    <scope>NUCLEOTIDE SEQUENCE [LARGE SCALE GENOMIC DNA]</scope>
    <source>
        <strain evidence="3">ANa2</strain>
        <tissue evidence="3">Whole body excluding digestive tract and cuticle</tissue>
    </source>
</reference>
<dbReference type="EMBL" id="SEYY01006858">
    <property type="protein sequence ID" value="KAB7502729.1"/>
    <property type="molecule type" value="Genomic_DNA"/>
</dbReference>
<feature type="region of interest" description="Disordered" evidence="2">
    <location>
        <begin position="220"/>
        <end position="246"/>
    </location>
</feature>
<feature type="compositionally biased region" description="Basic and acidic residues" evidence="2">
    <location>
        <begin position="50"/>
        <end position="65"/>
    </location>
</feature>
<feature type="compositionally biased region" description="Low complexity" evidence="2">
    <location>
        <begin position="504"/>
        <end position="525"/>
    </location>
</feature>
<feature type="coiled-coil region" evidence="1">
    <location>
        <begin position="353"/>
        <end position="387"/>
    </location>
</feature>
<evidence type="ECO:0000313" key="3">
    <source>
        <dbReference type="EMBL" id="KAB7502729.1"/>
    </source>
</evidence>
<accession>A0A5N5T973</accession>
<dbReference type="AlphaFoldDB" id="A0A5N5T973"/>
<feature type="compositionally biased region" description="Polar residues" evidence="2">
    <location>
        <begin position="449"/>
        <end position="463"/>
    </location>
</feature>
<comment type="caution">
    <text evidence="3">The sequence shown here is derived from an EMBL/GenBank/DDBJ whole genome shotgun (WGS) entry which is preliminary data.</text>
</comment>
<keyword evidence="1" id="KW-0175">Coiled coil</keyword>
<sequence>MGKSSSSSGELSGGRWPVADPPEGAAPLGTAEDELWTLLEVIEKKGTRLRRDLERAEVRERELGHTSDPTAGETSSPPPTDKWRGPGGDWWPHSLPGAGPRLDFVPGLEAWGEVERLRVDRLYLMGRLQRAEAEGGAAHQRLLDLHSQLVALAAEKRRLEDAFRALKIGDQFAGASGSKGNKGVTVSIGDSSGTCNKKSSSVRIGEDFFLPRVLKVPIKDKYSSKPPSKIPQGIGSTPKNDSNNPSSKTIVLFPANSKTFGNNSGQSVETTTSSPPTGLPNSSALEGDRVVIERERNANRVDGGLSMPASLLKGAKIKVHPNKQRISAILKERDVLALQRQLLTTVMETEVLRRQLEMAGEEWENRLKEWETELNKHKEKENNLLAENIAIRKQLDYYKNIQQVDVGVSANPLTHSVAVGTSDEPETPTYSVHQGPNVKYDVVVFEDNNSSKQNKTPSVTSRKPQIAIEKPPRRTRPLSVGPTGDTPSFGRDSLGRLTKVPLKPSTRTPPATPRSSPSPSMSVPRNTGGRIPLQDSIPGSRSSSLASSSRTGVSRRDSMKVAIGSSGAGSSSPVSKGGPNKVRSRGASLFGRWLNILE</sequence>
<evidence type="ECO:0000313" key="4">
    <source>
        <dbReference type="Proteomes" id="UP000326759"/>
    </source>
</evidence>
<feature type="region of interest" description="Disordered" evidence="2">
    <location>
        <begin position="261"/>
        <end position="284"/>
    </location>
</feature>
<feature type="compositionally biased region" description="Polar residues" evidence="2">
    <location>
        <begin position="234"/>
        <end position="246"/>
    </location>
</feature>
<dbReference type="Proteomes" id="UP000326759">
    <property type="component" value="Unassembled WGS sequence"/>
</dbReference>